<feature type="domain" description="SHSP" evidence="3">
    <location>
        <begin position="36"/>
        <end position="150"/>
    </location>
</feature>
<dbReference type="InterPro" id="IPR031107">
    <property type="entry name" value="Small_HSP"/>
</dbReference>
<dbReference type="PROSITE" id="PS01031">
    <property type="entry name" value="SHSP"/>
    <property type="match status" value="1"/>
</dbReference>
<proteinExistence type="inferred from homology"/>
<evidence type="ECO:0000313" key="4">
    <source>
        <dbReference type="EMBL" id="MBI3013802.1"/>
    </source>
</evidence>
<reference evidence="4" key="1">
    <citation type="submission" date="2020-07" db="EMBL/GenBank/DDBJ databases">
        <title>Huge and variable diversity of episymbiotic CPR bacteria and DPANN archaea in groundwater ecosystems.</title>
        <authorList>
            <person name="He C.Y."/>
            <person name="Keren R."/>
            <person name="Whittaker M."/>
            <person name="Farag I.F."/>
            <person name="Doudna J."/>
            <person name="Cate J.H.D."/>
            <person name="Banfield J.F."/>
        </authorList>
    </citation>
    <scope>NUCLEOTIDE SEQUENCE</scope>
    <source>
        <strain evidence="4">NC_groundwater_717_Ag_S-0.2um_59_8</strain>
    </source>
</reference>
<evidence type="ECO:0000256" key="2">
    <source>
        <dbReference type="RuleBase" id="RU003616"/>
    </source>
</evidence>
<name>A0A932GN38_UNCTE</name>
<comment type="similarity">
    <text evidence="1 2">Belongs to the small heat shock protein (HSP20) family.</text>
</comment>
<organism evidence="4 5">
    <name type="scientific">Tectimicrobiota bacterium</name>
    <dbReference type="NCBI Taxonomy" id="2528274"/>
    <lineage>
        <taxon>Bacteria</taxon>
        <taxon>Pseudomonadati</taxon>
        <taxon>Nitrospinota/Tectimicrobiota group</taxon>
        <taxon>Candidatus Tectimicrobiota</taxon>
    </lineage>
</organism>
<dbReference type="PANTHER" id="PTHR11527">
    <property type="entry name" value="HEAT-SHOCK PROTEIN 20 FAMILY MEMBER"/>
    <property type="match status" value="1"/>
</dbReference>
<comment type="caution">
    <text evidence="4">The sequence shown here is derived from an EMBL/GenBank/DDBJ whole genome shotgun (WGS) entry which is preliminary data.</text>
</comment>
<gene>
    <name evidence="4" type="ORF">HYY65_01770</name>
</gene>
<dbReference type="InterPro" id="IPR008978">
    <property type="entry name" value="HSP20-like_chaperone"/>
</dbReference>
<dbReference type="EMBL" id="JACPSX010000032">
    <property type="protein sequence ID" value="MBI3013802.1"/>
    <property type="molecule type" value="Genomic_DNA"/>
</dbReference>
<dbReference type="SUPFAM" id="SSF49764">
    <property type="entry name" value="HSP20-like chaperones"/>
    <property type="match status" value="1"/>
</dbReference>
<dbReference type="AlphaFoldDB" id="A0A932GN38"/>
<dbReference type="Proteomes" id="UP000741360">
    <property type="component" value="Unassembled WGS sequence"/>
</dbReference>
<dbReference type="Pfam" id="PF00011">
    <property type="entry name" value="HSP20"/>
    <property type="match status" value="1"/>
</dbReference>
<accession>A0A932GN38</accession>
<evidence type="ECO:0000259" key="3">
    <source>
        <dbReference type="PROSITE" id="PS01031"/>
    </source>
</evidence>
<dbReference type="Gene3D" id="2.60.40.790">
    <property type="match status" value="1"/>
</dbReference>
<dbReference type="InterPro" id="IPR002068">
    <property type="entry name" value="A-crystallin/Hsp20_dom"/>
</dbReference>
<protein>
    <submittedName>
        <fullName evidence="4">Hsp20/alpha crystallin family protein</fullName>
    </submittedName>
</protein>
<evidence type="ECO:0000256" key="1">
    <source>
        <dbReference type="PROSITE-ProRule" id="PRU00285"/>
    </source>
</evidence>
<evidence type="ECO:0000313" key="5">
    <source>
        <dbReference type="Proteomes" id="UP000741360"/>
    </source>
</evidence>
<dbReference type="CDD" id="cd06464">
    <property type="entry name" value="ACD_sHsps-like"/>
    <property type="match status" value="1"/>
</dbReference>
<sequence>MSSSQWDPLHDLLALKDRMNALFNETFSHTQGRPQSPEGTWSPALDIYETPEEYVLTAELPGIPQEDIDLQILDDVLTLQGHRNPDVQPGEKQENYLRRERPNGRFRRSFTLPSTVDAGKTRATLKDGILKVILPKAPQTKPKSIRVSME</sequence>